<dbReference type="OrthoDB" id="5982753at2759"/>
<dbReference type="GO" id="GO:0003682">
    <property type="term" value="F:chromatin binding"/>
    <property type="evidence" value="ECO:0007669"/>
    <property type="project" value="TreeGrafter"/>
</dbReference>
<reference evidence="5" key="1">
    <citation type="submission" date="2025-08" db="UniProtKB">
        <authorList>
            <consortium name="RefSeq"/>
        </authorList>
    </citation>
    <scope>IDENTIFICATION</scope>
    <source>
        <tissue evidence="5">Tentacle</tissue>
    </source>
</reference>
<dbReference type="InParanoid" id="A0A6P8HMX4"/>
<evidence type="ECO:0000256" key="1">
    <source>
        <dbReference type="ARBA" id="ARBA00004123"/>
    </source>
</evidence>
<dbReference type="KEGG" id="aten:116293742"/>
<dbReference type="GO" id="GO:0005634">
    <property type="term" value="C:nucleus"/>
    <property type="evidence" value="ECO:0007669"/>
    <property type="project" value="UniProtKB-SubCell"/>
</dbReference>
<keyword evidence="4" id="KW-1185">Reference proteome</keyword>
<dbReference type="GO" id="GO:1990414">
    <property type="term" value="P:replication-born double-strand break repair via sister chromatid exchange"/>
    <property type="evidence" value="ECO:0007669"/>
    <property type="project" value="TreeGrafter"/>
</dbReference>
<comment type="subcellular location">
    <subcellularLocation>
        <location evidence="1">Nucleus</location>
    </subcellularLocation>
</comment>
<dbReference type="Pfam" id="PF04825">
    <property type="entry name" value="Rad21_Rec8_N"/>
    <property type="match status" value="1"/>
</dbReference>
<dbReference type="PANTHER" id="PTHR12585:SF72">
    <property type="entry name" value="MEIOTIC RECOMBINATION PROTEIN REC8"/>
    <property type="match status" value="1"/>
</dbReference>
<evidence type="ECO:0000313" key="5">
    <source>
        <dbReference type="RefSeq" id="XP_031557061.1"/>
    </source>
</evidence>
<dbReference type="InterPro" id="IPR039781">
    <property type="entry name" value="Rad21/Rec8-like"/>
</dbReference>
<proteinExistence type="predicted"/>
<dbReference type="RefSeq" id="XP_031557061.1">
    <property type="nucleotide sequence ID" value="XM_031701201.1"/>
</dbReference>
<feature type="domain" description="Rad21/Rec8-like protein N-terminal" evidence="3">
    <location>
        <begin position="1"/>
        <end position="108"/>
    </location>
</feature>
<dbReference type="Proteomes" id="UP000515163">
    <property type="component" value="Unplaced"/>
</dbReference>
<dbReference type="GeneID" id="116293742"/>
<dbReference type="GO" id="GO:0007062">
    <property type="term" value="P:sister chromatid cohesion"/>
    <property type="evidence" value="ECO:0007669"/>
    <property type="project" value="InterPro"/>
</dbReference>
<dbReference type="PANTHER" id="PTHR12585">
    <property type="entry name" value="SCC1 / RAD21 FAMILY MEMBER"/>
    <property type="match status" value="1"/>
</dbReference>
<evidence type="ECO:0000256" key="2">
    <source>
        <dbReference type="ARBA" id="ARBA00023242"/>
    </source>
</evidence>
<accession>A0A6P8HMX4</accession>
<protein>
    <submittedName>
        <fullName evidence="5">Sister chromatid cohesion 1 protein 3-like</fullName>
    </submittedName>
</protein>
<evidence type="ECO:0000313" key="4">
    <source>
        <dbReference type="Proteomes" id="UP000515163"/>
    </source>
</evidence>
<evidence type="ECO:0000259" key="3">
    <source>
        <dbReference type="Pfam" id="PF04825"/>
    </source>
</evidence>
<keyword evidence="2" id="KW-0539">Nucleus</keyword>
<organism evidence="4 5">
    <name type="scientific">Actinia tenebrosa</name>
    <name type="common">Australian red waratah sea anemone</name>
    <dbReference type="NCBI Taxonomy" id="6105"/>
    <lineage>
        <taxon>Eukaryota</taxon>
        <taxon>Metazoa</taxon>
        <taxon>Cnidaria</taxon>
        <taxon>Anthozoa</taxon>
        <taxon>Hexacorallia</taxon>
        <taxon>Actiniaria</taxon>
        <taxon>Actiniidae</taxon>
        <taxon>Actinia</taxon>
    </lineage>
</organism>
<sequence>MFYSQNILTRKGKLGIIWLAATYKGPKNKYLSSKDFKKVNIIRACEYIMHPTLPFALRLSSTLLVGVVRVYREQTRIILIEANEMVKAVSSAIAEKRLSKELQMASPEQKRDTITLPLLLDYDMEFPECQEQIHTDHLVAFAKVCIHKSLDIL</sequence>
<dbReference type="GO" id="GO:0008278">
    <property type="term" value="C:cohesin complex"/>
    <property type="evidence" value="ECO:0007669"/>
    <property type="project" value="InterPro"/>
</dbReference>
<name>A0A6P8HMX4_ACTTE</name>
<dbReference type="AlphaFoldDB" id="A0A6P8HMX4"/>
<gene>
    <name evidence="5" type="primary">LOC116293742</name>
</gene>
<dbReference type="InterPro" id="IPR006910">
    <property type="entry name" value="Rad21_Rec8_N"/>
</dbReference>